<dbReference type="Proteomes" id="UP000218418">
    <property type="component" value="Chromosome"/>
</dbReference>
<proteinExistence type="predicted"/>
<reference evidence="1 2" key="1">
    <citation type="submission" date="2017-06" db="EMBL/GenBank/DDBJ databases">
        <title>Genome sequencing of cyanobaciteial culture collection at National Institute for Environmental Studies (NIES).</title>
        <authorList>
            <person name="Hirose Y."/>
            <person name="Shimura Y."/>
            <person name="Fujisawa T."/>
            <person name="Nakamura Y."/>
            <person name="Kawachi M."/>
        </authorList>
    </citation>
    <scope>NUCLEOTIDE SEQUENCE [LARGE SCALE GENOMIC DNA]</scope>
    <source>
        <strain evidence="1 2">NIES-267</strain>
    </source>
</reference>
<dbReference type="AlphaFoldDB" id="A0A1Z4M100"/>
<name>A0A1Z4M100_9CYAN</name>
<accession>A0A1Z4M100</accession>
<sequence>MTASPDTAKKLALAAGERENIGEAVLIEMVEDTAKNQPELQEALEALGKEVEAKANNNTELATAFNQFSQKLKAQNPTIVNENWQRINIKGGTNTVTGNTFTFGK</sequence>
<organism evidence="1 2">
    <name type="scientific">Calothrix parasitica NIES-267</name>
    <dbReference type="NCBI Taxonomy" id="1973488"/>
    <lineage>
        <taxon>Bacteria</taxon>
        <taxon>Bacillati</taxon>
        <taxon>Cyanobacteriota</taxon>
        <taxon>Cyanophyceae</taxon>
        <taxon>Nostocales</taxon>
        <taxon>Calotrichaceae</taxon>
        <taxon>Calothrix</taxon>
    </lineage>
</organism>
<protein>
    <submittedName>
        <fullName evidence="1">Uncharacterized protein</fullName>
    </submittedName>
</protein>
<gene>
    <name evidence="1" type="ORF">NIES267_66770</name>
</gene>
<dbReference type="OrthoDB" id="514985at2"/>
<keyword evidence="2" id="KW-1185">Reference proteome</keyword>
<dbReference type="EMBL" id="AP018227">
    <property type="protein sequence ID" value="BAY87159.1"/>
    <property type="molecule type" value="Genomic_DNA"/>
</dbReference>
<evidence type="ECO:0000313" key="1">
    <source>
        <dbReference type="EMBL" id="BAY87159.1"/>
    </source>
</evidence>
<evidence type="ECO:0000313" key="2">
    <source>
        <dbReference type="Proteomes" id="UP000218418"/>
    </source>
</evidence>